<comment type="caution">
    <text evidence="1">The sequence shown here is derived from an EMBL/GenBank/DDBJ whole genome shotgun (WGS) entry which is preliminary data.</text>
</comment>
<dbReference type="EMBL" id="JBBNAG010000007">
    <property type="protein sequence ID" value="KAK9117994.1"/>
    <property type="molecule type" value="Genomic_DNA"/>
</dbReference>
<accession>A0AAP0ILY7</accession>
<dbReference type="AlphaFoldDB" id="A0AAP0ILY7"/>
<name>A0AAP0ILY7_9MAGN</name>
<protein>
    <submittedName>
        <fullName evidence="1">Uncharacterized protein</fullName>
    </submittedName>
</protein>
<organism evidence="1 2">
    <name type="scientific">Stephania cephalantha</name>
    <dbReference type="NCBI Taxonomy" id="152367"/>
    <lineage>
        <taxon>Eukaryota</taxon>
        <taxon>Viridiplantae</taxon>
        <taxon>Streptophyta</taxon>
        <taxon>Embryophyta</taxon>
        <taxon>Tracheophyta</taxon>
        <taxon>Spermatophyta</taxon>
        <taxon>Magnoliopsida</taxon>
        <taxon>Ranunculales</taxon>
        <taxon>Menispermaceae</taxon>
        <taxon>Menispermoideae</taxon>
        <taxon>Cissampelideae</taxon>
        <taxon>Stephania</taxon>
    </lineage>
</organism>
<proteinExistence type="predicted"/>
<reference evidence="1 2" key="1">
    <citation type="submission" date="2024-01" db="EMBL/GenBank/DDBJ databases">
        <title>Genome assemblies of Stephania.</title>
        <authorList>
            <person name="Yang L."/>
        </authorList>
    </citation>
    <scope>NUCLEOTIDE SEQUENCE [LARGE SCALE GENOMIC DNA]</scope>
    <source>
        <strain evidence="1">JXDWG</strain>
        <tissue evidence="1">Leaf</tissue>
    </source>
</reference>
<dbReference type="Proteomes" id="UP001419268">
    <property type="component" value="Unassembled WGS sequence"/>
</dbReference>
<evidence type="ECO:0000313" key="1">
    <source>
        <dbReference type="EMBL" id="KAK9117994.1"/>
    </source>
</evidence>
<evidence type="ECO:0000313" key="2">
    <source>
        <dbReference type="Proteomes" id="UP001419268"/>
    </source>
</evidence>
<keyword evidence="2" id="KW-1185">Reference proteome</keyword>
<gene>
    <name evidence="1" type="ORF">Scep_016087</name>
</gene>
<sequence>MMIINALLRNKRFCYVANCNFWREEQRSVSICQGIRRELSRVAVLESLEEVLVLYLFDMFGVAERGFVGKPDCLYIGSSEGLGGGTHFPNEEARTDQTSGQIRWIKMTEFETESFIVALQIPRAREHLFSLPCMKHLVLLSSRQ</sequence>